<dbReference type="PANTHER" id="PTHR31900:SF33">
    <property type="entry name" value="PROTEIN WITH RNI-LIKE_FBD-LIKE DOMAIN"/>
    <property type="match status" value="1"/>
</dbReference>
<dbReference type="InterPro" id="IPR006566">
    <property type="entry name" value="FBD"/>
</dbReference>
<keyword evidence="3" id="KW-1185">Reference proteome</keyword>
<comment type="caution">
    <text evidence="2">The sequence shown here is derived from an EMBL/GenBank/DDBJ whole genome shotgun (WGS) entry which is preliminary data.</text>
</comment>
<evidence type="ECO:0000259" key="1">
    <source>
        <dbReference type="SMART" id="SM00579"/>
    </source>
</evidence>
<name>A0A6D2HMK3_9BRAS</name>
<reference evidence="2" key="1">
    <citation type="submission" date="2020-01" db="EMBL/GenBank/DDBJ databases">
        <authorList>
            <person name="Mishra B."/>
        </authorList>
    </citation>
    <scope>NUCLEOTIDE SEQUENCE [LARGE SCALE GENOMIC DNA]</scope>
</reference>
<sequence>MVDIDSTFKVYRPSLVGPEDISQQMTIHDFFAGISGVRHMIISRSTLQVLCQLVRIPKFEYLHRLQARFSCNKLQLLPKLLHSCINLKDLIVDFDTVDKVPMGIKLIYVPRCLIKTLECVEINELEWNEESGMKLVNYFVENAVILKKLTVRFIDSPVSNQEREVYRELLTTKKRSPRCQVSIY</sequence>
<dbReference type="InterPro" id="IPR050232">
    <property type="entry name" value="FBL13/AtMIF1-like"/>
</dbReference>
<evidence type="ECO:0000313" key="2">
    <source>
        <dbReference type="EMBL" id="CAA7014811.1"/>
    </source>
</evidence>
<gene>
    <name evidence="2" type="ORF">MERR_LOCUS2046</name>
</gene>
<feature type="domain" description="FBD" evidence="1">
    <location>
        <begin position="111"/>
        <end position="184"/>
    </location>
</feature>
<proteinExistence type="predicted"/>
<dbReference type="Proteomes" id="UP000467841">
    <property type="component" value="Unassembled WGS sequence"/>
</dbReference>
<dbReference type="EMBL" id="CACVBM020000122">
    <property type="protein sequence ID" value="CAA7014811.1"/>
    <property type="molecule type" value="Genomic_DNA"/>
</dbReference>
<accession>A0A6D2HMK3</accession>
<dbReference type="PANTHER" id="PTHR31900">
    <property type="entry name" value="F-BOX/RNI SUPERFAMILY PROTEIN-RELATED"/>
    <property type="match status" value="1"/>
</dbReference>
<dbReference type="Pfam" id="PF08387">
    <property type="entry name" value="FBD"/>
    <property type="match status" value="1"/>
</dbReference>
<dbReference type="AlphaFoldDB" id="A0A6D2HMK3"/>
<evidence type="ECO:0000313" key="3">
    <source>
        <dbReference type="Proteomes" id="UP000467841"/>
    </source>
</evidence>
<dbReference type="SMART" id="SM00579">
    <property type="entry name" value="FBD"/>
    <property type="match status" value="1"/>
</dbReference>
<organism evidence="2 3">
    <name type="scientific">Microthlaspi erraticum</name>
    <dbReference type="NCBI Taxonomy" id="1685480"/>
    <lineage>
        <taxon>Eukaryota</taxon>
        <taxon>Viridiplantae</taxon>
        <taxon>Streptophyta</taxon>
        <taxon>Embryophyta</taxon>
        <taxon>Tracheophyta</taxon>
        <taxon>Spermatophyta</taxon>
        <taxon>Magnoliopsida</taxon>
        <taxon>eudicotyledons</taxon>
        <taxon>Gunneridae</taxon>
        <taxon>Pentapetalae</taxon>
        <taxon>rosids</taxon>
        <taxon>malvids</taxon>
        <taxon>Brassicales</taxon>
        <taxon>Brassicaceae</taxon>
        <taxon>Coluteocarpeae</taxon>
        <taxon>Microthlaspi</taxon>
    </lineage>
</organism>
<protein>
    <recommendedName>
        <fullName evidence="1">FBD domain-containing protein</fullName>
    </recommendedName>
</protein>
<dbReference type="OrthoDB" id="1112160at2759"/>